<dbReference type="AlphaFoldDB" id="B9LVY5"/>
<keyword evidence="2" id="KW-1185">Reference proteome</keyword>
<dbReference type="GeneID" id="7399213"/>
<gene>
    <name evidence="1" type="ordered locus">Hlac_2808</name>
</gene>
<evidence type="ECO:0000313" key="2">
    <source>
        <dbReference type="Proteomes" id="UP000000740"/>
    </source>
</evidence>
<dbReference type="RefSeq" id="WP_009486654.1">
    <property type="nucleotide sequence ID" value="NC_012028.1"/>
</dbReference>
<dbReference type="eggNOG" id="arCOG11350">
    <property type="taxonomic scope" value="Archaea"/>
</dbReference>
<sequence length="282" mass="32619">MAEPLGSEEAPLTEDSHCWSVFISGGSDDEESEPLAHLRVQAHDRNAVRHLILVRGGRTKQTDRIVESYGESGGRIAHFVTGDEMLAIGYYIQLLELHELDENDMYAGLEDAVPDLYAEYKTWREELDVSDRRLRLLDQAEADTEWDPLYEDILEQGKWRTVTHDNDLQGFARALHRRFDFDSSGCYRNARLVMQDNRYWENDRVQYVEGIGLSKHTARITGHGWIEHDERVVELTWPWHSPLPPEETVYFGRPVSRKELEDSWNRGEYGPYILNGDASQIA</sequence>
<reference evidence="1 2" key="1">
    <citation type="journal article" date="2016" name="Stand. Genomic Sci.">
        <title>Complete genome sequence of the Antarctic Halorubrum lacusprofundi type strain ACAM 34.</title>
        <authorList>
            <person name="Anderson I.J."/>
            <person name="DasSarma P."/>
            <person name="Lucas S."/>
            <person name="Copeland A."/>
            <person name="Lapidus A."/>
            <person name="Del Rio T.G."/>
            <person name="Tice H."/>
            <person name="Dalin E."/>
            <person name="Bruce D.C."/>
            <person name="Goodwin L."/>
            <person name="Pitluck S."/>
            <person name="Sims D."/>
            <person name="Brettin T.S."/>
            <person name="Detter J.C."/>
            <person name="Han C.S."/>
            <person name="Larimer F."/>
            <person name="Hauser L."/>
            <person name="Land M."/>
            <person name="Ivanova N."/>
            <person name="Richardson P."/>
            <person name="Cavicchioli R."/>
            <person name="DasSarma S."/>
            <person name="Woese C.R."/>
            <person name="Kyrpides N.C."/>
        </authorList>
    </citation>
    <scope>NUCLEOTIDE SEQUENCE [LARGE SCALE GENOMIC DNA]</scope>
    <source>
        <strain evidence="2">ATCC 49239 / DSM 5036 / JCM 8891 / ACAM 34</strain>
    </source>
</reference>
<dbReference type="HOGENOM" id="CLU_985547_0_0_2"/>
<dbReference type="EMBL" id="CP001366">
    <property type="protein sequence ID" value="ACM58375.1"/>
    <property type="molecule type" value="Genomic_DNA"/>
</dbReference>
<dbReference type="Proteomes" id="UP000000740">
    <property type="component" value="Chromosome 2"/>
</dbReference>
<name>B9LVY5_HALLT</name>
<dbReference type="GeneID" id="25140459"/>
<evidence type="ECO:0000313" key="1">
    <source>
        <dbReference type="EMBL" id="ACM58375.1"/>
    </source>
</evidence>
<dbReference type="KEGG" id="hla:Hlac_2808"/>
<organism evidence="1 2">
    <name type="scientific">Halorubrum lacusprofundi (strain ATCC 49239 / DSM 5036 / JCM 8891 / ACAM 34)</name>
    <dbReference type="NCBI Taxonomy" id="416348"/>
    <lineage>
        <taxon>Archaea</taxon>
        <taxon>Methanobacteriati</taxon>
        <taxon>Methanobacteriota</taxon>
        <taxon>Stenosarchaea group</taxon>
        <taxon>Halobacteria</taxon>
        <taxon>Halobacteriales</taxon>
        <taxon>Haloferacaceae</taxon>
        <taxon>Halorubrum</taxon>
    </lineage>
</organism>
<proteinExistence type="predicted"/>
<protein>
    <submittedName>
        <fullName evidence="1">Uncharacterized protein</fullName>
    </submittedName>
</protein>
<accession>B9LVY5</accession>